<dbReference type="InterPro" id="IPR050902">
    <property type="entry name" value="ABC_Transporter_SBP"/>
</dbReference>
<keyword evidence="6" id="KW-1185">Reference proteome</keyword>
<dbReference type="EMBL" id="JAHCRT010000001">
    <property type="protein sequence ID" value="MDQ9292396.1"/>
    <property type="molecule type" value="Genomic_DNA"/>
</dbReference>
<feature type="domain" description="Fe/B12 periplasmic-binding" evidence="2">
    <location>
        <begin position="44"/>
        <end position="309"/>
    </location>
</feature>
<proteinExistence type="predicted"/>
<dbReference type="AlphaFoldDB" id="A0A370V825"/>
<evidence type="ECO:0000313" key="6">
    <source>
        <dbReference type="Proteomes" id="UP001235723"/>
    </source>
</evidence>
<feature type="chain" id="PRO_5016728437" evidence="1">
    <location>
        <begin position="26"/>
        <end position="340"/>
    </location>
</feature>
<dbReference type="PANTHER" id="PTHR30535">
    <property type="entry name" value="VITAMIN B12-BINDING PROTEIN"/>
    <property type="match status" value="1"/>
</dbReference>
<evidence type="ECO:0000313" key="4">
    <source>
        <dbReference type="EMBL" id="RDR27546.1"/>
    </source>
</evidence>
<dbReference type="SUPFAM" id="SSF53807">
    <property type="entry name" value="Helical backbone' metal receptor"/>
    <property type="match status" value="1"/>
</dbReference>
<dbReference type="PANTHER" id="PTHR30535:SF34">
    <property type="entry name" value="MOLYBDATE-BINDING PROTEIN MOLA"/>
    <property type="match status" value="1"/>
</dbReference>
<dbReference type="Proteomes" id="UP000254454">
    <property type="component" value="Unassembled WGS sequence"/>
</dbReference>
<feature type="signal peptide" evidence="1">
    <location>
        <begin position="1"/>
        <end position="25"/>
    </location>
</feature>
<dbReference type="GO" id="GO:0071281">
    <property type="term" value="P:cellular response to iron ion"/>
    <property type="evidence" value="ECO:0007669"/>
    <property type="project" value="TreeGrafter"/>
</dbReference>
<protein>
    <submittedName>
        <fullName evidence="3">Iron ABC transporter substrate-binding protein</fullName>
    </submittedName>
    <submittedName>
        <fullName evidence="4">Vitamin B12-binding protein</fullName>
    </submittedName>
</protein>
<evidence type="ECO:0000313" key="5">
    <source>
        <dbReference type="Proteomes" id="UP000254454"/>
    </source>
</evidence>
<dbReference type="CDD" id="cd01147">
    <property type="entry name" value="HemV-2"/>
    <property type="match status" value="1"/>
</dbReference>
<evidence type="ECO:0000259" key="2">
    <source>
        <dbReference type="PROSITE" id="PS50983"/>
    </source>
</evidence>
<comment type="caution">
    <text evidence="4">The sequence shown here is derived from an EMBL/GenBank/DDBJ whole genome shotgun (WGS) entry which is preliminary data.</text>
</comment>
<dbReference type="RefSeq" id="WP_061090498.1">
    <property type="nucleotide sequence ID" value="NZ_CP072689.1"/>
</dbReference>
<dbReference type="Proteomes" id="UP001235723">
    <property type="component" value="Unassembled WGS sequence"/>
</dbReference>
<evidence type="ECO:0000256" key="1">
    <source>
        <dbReference type="SAM" id="SignalP"/>
    </source>
</evidence>
<accession>A0A370V825</accession>
<reference evidence="4 5" key="1">
    <citation type="submission" date="2018-06" db="EMBL/GenBank/DDBJ databases">
        <title>Recombination Drives Gene Content and Phenotype Evolution in Wild Type E. coli Strains.</title>
        <authorList>
            <person name="Field C.M."/>
            <person name="Silander O.K."/>
            <person name="Van Nimwegen E."/>
        </authorList>
    </citation>
    <scope>NUCLEOTIDE SEQUENCE [LARGE SCALE GENOMIC DNA]</scope>
    <source>
        <strain evidence="4 5">SC344</strain>
    </source>
</reference>
<dbReference type="Pfam" id="PF01497">
    <property type="entry name" value="Peripla_BP_2"/>
    <property type="match status" value="1"/>
</dbReference>
<evidence type="ECO:0000313" key="3">
    <source>
        <dbReference type="EMBL" id="MDQ9292396.1"/>
    </source>
</evidence>
<name>A0A370V825_9ESCH</name>
<dbReference type="Gene3D" id="3.40.50.1980">
    <property type="entry name" value="Nitrogenase molybdenum iron protein domain"/>
    <property type="match status" value="2"/>
</dbReference>
<dbReference type="EMBL" id="QONO01000084">
    <property type="protein sequence ID" value="RDR27546.1"/>
    <property type="molecule type" value="Genomic_DNA"/>
</dbReference>
<keyword evidence="1" id="KW-0732">Signal</keyword>
<sequence length="340" mass="37566">MPLTRRMFTQALASTLLLYHLPSFAQPVKFWASPMLPDAKKITRIVSAGAPADLLLLAVAPEKLVGFSSFDFAREAAIPLPPAIRHLPKLGRLAGRASSLSMEGLMALQPDLVVDCGNTYDTWISQARQVSEQTQIPWLLLNGKLEQSAEQLTTLGKTLGEENRAAEQASLANRFVREAQAFAASPAANIRFYAARGARGLETGLQGSLHTEAAELLGLHNVAQIADRHGLAQVSMENLLRWQPDIILVQDPVTADFIRNDTLWQGVKAVAERRILFLTGLPFGWLDAPPGINRLLGLRRLHAWLDPVVNSQFKNDMQRYAQLFWHCTLSDADYQKMVAS</sequence>
<organism evidence="4 5">
    <name type="scientific">Escherichia marmotae</name>
    <dbReference type="NCBI Taxonomy" id="1499973"/>
    <lineage>
        <taxon>Bacteria</taxon>
        <taxon>Pseudomonadati</taxon>
        <taxon>Pseudomonadota</taxon>
        <taxon>Gammaproteobacteria</taxon>
        <taxon>Enterobacterales</taxon>
        <taxon>Enterobacteriaceae</taxon>
        <taxon>Escherichia</taxon>
    </lineage>
</organism>
<reference evidence="3 6" key="2">
    <citation type="submission" date="2021-05" db="EMBL/GenBank/DDBJ databases">
        <title>Genome sequence of E. marmotae isolates.</title>
        <authorList>
            <person name="Binsker U."/>
            <person name="Hammerl J.A."/>
        </authorList>
    </citation>
    <scope>NUCLEOTIDE SEQUENCE [LARGE SCALE GENOMIC DNA]</scope>
    <source>
        <strain evidence="3 6">21-MO00586</strain>
    </source>
</reference>
<dbReference type="PROSITE" id="PS50983">
    <property type="entry name" value="FE_B12_PBP"/>
    <property type="match status" value="1"/>
</dbReference>
<dbReference type="InterPro" id="IPR002491">
    <property type="entry name" value="ABC_transptr_periplasmic_BD"/>
</dbReference>
<dbReference type="Gene3D" id="1.20.58.2180">
    <property type="match status" value="1"/>
</dbReference>
<gene>
    <name evidence="4" type="primary">btuF_2</name>
    <name evidence="4" type="ORF">C4A13_02298</name>
    <name evidence="3" type="ORF">KJE03_02695</name>
</gene>
<dbReference type="GeneID" id="86946704"/>